<proteinExistence type="predicted"/>
<reference evidence="1" key="1">
    <citation type="submission" date="2018-05" db="EMBL/GenBank/DDBJ databases">
        <authorList>
            <person name="Lanie J.A."/>
            <person name="Ng W.-L."/>
            <person name="Kazmierczak K.M."/>
            <person name="Andrzejewski T.M."/>
            <person name="Davidsen T.M."/>
            <person name="Wayne K.J."/>
            <person name="Tettelin H."/>
            <person name="Glass J.I."/>
            <person name="Rusch D."/>
            <person name="Podicherti R."/>
            <person name="Tsui H.-C.T."/>
            <person name="Winkler M.E."/>
        </authorList>
    </citation>
    <scope>NUCLEOTIDE SEQUENCE</scope>
</reference>
<name>A0A382J8I4_9ZZZZ</name>
<sequence length="45" mass="5338">MRHIGLDEDEQIPASIKMIKDLCGRLVRKSRMPFWKNILDQINNN</sequence>
<protein>
    <submittedName>
        <fullName evidence="1">Uncharacterized protein</fullName>
    </submittedName>
</protein>
<organism evidence="1">
    <name type="scientific">marine metagenome</name>
    <dbReference type="NCBI Taxonomy" id="408172"/>
    <lineage>
        <taxon>unclassified sequences</taxon>
        <taxon>metagenomes</taxon>
        <taxon>ecological metagenomes</taxon>
    </lineage>
</organism>
<evidence type="ECO:0000313" key="1">
    <source>
        <dbReference type="EMBL" id="SVC08380.1"/>
    </source>
</evidence>
<dbReference type="EMBL" id="UINC01072613">
    <property type="protein sequence ID" value="SVC08380.1"/>
    <property type="molecule type" value="Genomic_DNA"/>
</dbReference>
<accession>A0A382J8I4</accession>
<dbReference type="AlphaFoldDB" id="A0A382J8I4"/>
<gene>
    <name evidence="1" type="ORF">METZ01_LOCUS261234</name>
</gene>